<keyword evidence="3" id="KW-1185">Reference proteome</keyword>
<feature type="compositionally biased region" description="Low complexity" evidence="1">
    <location>
        <begin position="124"/>
        <end position="148"/>
    </location>
</feature>
<comment type="caution">
    <text evidence="2">The sequence shown here is derived from an EMBL/GenBank/DDBJ whole genome shotgun (WGS) entry which is preliminary data.</text>
</comment>
<reference evidence="2" key="1">
    <citation type="submission" date="2020-11" db="EMBL/GenBank/DDBJ databases">
        <authorList>
            <consortium name="DOE Joint Genome Institute"/>
            <person name="Ahrendt S."/>
            <person name="Riley R."/>
            <person name="Andreopoulos W."/>
            <person name="Labutti K."/>
            <person name="Pangilinan J."/>
            <person name="Ruiz-Duenas F.J."/>
            <person name="Barrasa J.M."/>
            <person name="Sanchez-Garcia M."/>
            <person name="Camarero S."/>
            <person name="Miyauchi S."/>
            <person name="Serrano A."/>
            <person name="Linde D."/>
            <person name="Babiker R."/>
            <person name="Drula E."/>
            <person name="Ayuso-Fernandez I."/>
            <person name="Pacheco R."/>
            <person name="Padilla G."/>
            <person name="Ferreira P."/>
            <person name="Barriuso J."/>
            <person name="Kellner H."/>
            <person name="Castanera R."/>
            <person name="Alfaro M."/>
            <person name="Ramirez L."/>
            <person name="Pisabarro A.G."/>
            <person name="Kuo A."/>
            <person name="Tritt A."/>
            <person name="Lipzen A."/>
            <person name="He G."/>
            <person name="Yan M."/>
            <person name="Ng V."/>
            <person name="Cullen D."/>
            <person name="Martin F."/>
            <person name="Rosso M.-N."/>
            <person name="Henrissat B."/>
            <person name="Hibbett D."/>
            <person name="Martinez A.T."/>
            <person name="Grigoriev I.V."/>
        </authorList>
    </citation>
    <scope>NUCLEOTIDE SEQUENCE</scope>
    <source>
        <strain evidence="2">CBS 247.69</strain>
    </source>
</reference>
<name>A0A9P5YCK8_9AGAR</name>
<organism evidence="2 3">
    <name type="scientific">Collybia nuda</name>
    <dbReference type="NCBI Taxonomy" id="64659"/>
    <lineage>
        <taxon>Eukaryota</taxon>
        <taxon>Fungi</taxon>
        <taxon>Dikarya</taxon>
        <taxon>Basidiomycota</taxon>
        <taxon>Agaricomycotina</taxon>
        <taxon>Agaricomycetes</taxon>
        <taxon>Agaricomycetidae</taxon>
        <taxon>Agaricales</taxon>
        <taxon>Tricholomatineae</taxon>
        <taxon>Clitocybaceae</taxon>
        <taxon>Collybia</taxon>
    </lineage>
</organism>
<sequence>MSSSPLASPTPSSLSSSSSFVMLPTDRLESLPRSLSRDRTSSTYDSDDEIVYSVSEASSLSSSDFTESFPASDDDFVVLNRPRSPGTVLETGTSTPSGDDNDRAATPVTTQLVADLKNLAVNDSGSTSSGSPRSNSAPTSPVSSSGVGPKKKRKSKAARAAARAAAKSRPSSTPTTTRVVSPSPAMKQGKDVVKAKQKKSKKKKGPTTTVAVSSPVDFRARSIVDDMSERLSENGDTESTAAPSIYEEAVGFITSFISNPAAQKDSACRLTLLQALIIELGLANSSLPASLTAAKAFLKSRAFLNIREYLAVRGQGPAAVQRIMHPSKNALIKELRKKKNSAPLGLVKSSGLQVLLVPCYR</sequence>
<evidence type="ECO:0000256" key="1">
    <source>
        <dbReference type="SAM" id="MobiDB-lite"/>
    </source>
</evidence>
<protein>
    <submittedName>
        <fullName evidence="2">Uncharacterized protein</fullName>
    </submittedName>
</protein>
<feature type="compositionally biased region" description="Low complexity" evidence="1">
    <location>
        <begin position="158"/>
        <end position="187"/>
    </location>
</feature>
<dbReference type="AlphaFoldDB" id="A0A9P5YCK8"/>
<feature type="region of interest" description="Disordered" evidence="1">
    <location>
        <begin position="1"/>
        <end position="211"/>
    </location>
</feature>
<proteinExistence type="predicted"/>
<feature type="compositionally biased region" description="Low complexity" evidence="1">
    <location>
        <begin position="53"/>
        <end position="68"/>
    </location>
</feature>
<evidence type="ECO:0000313" key="3">
    <source>
        <dbReference type="Proteomes" id="UP000807353"/>
    </source>
</evidence>
<feature type="compositionally biased region" description="Low complexity" evidence="1">
    <location>
        <begin position="1"/>
        <end position="19"/>
    </location>
</feature>
<feature type="compositionally biased region" description="Basic and acidic residues" evidence="1">
    <location>
        <begin position="26"/>
        <end position="40"/>
    </location>
</feature>
<accession>A0A9P5YCK8</accession>
<dbReference type="EMBL" id="MU150242">
    <property type="protein sequence ID" value="KAF9466302.1"/>
    <property type="molecule type" value="Genomic_DNA"/>
</dbReference>
<dbReference type="OrthoDB" id="2596481at2759"/>
<dbReference type="Proteomes" id="UP000807353">
    <property type="component" value="Unassembled WGS sequence"/>
</dbReference>
<feature type="compositionally biased region" description="Basic residues" evidence="1">
    <location>
        <begin position="195"/>
        <end position="205"/>
    </location>
</feature>
<gene>
    <name evidence="2" type="ORF">BDZ94DRAFT_1251629</name>
</gene>
<evidence type="ECO:0000313" key="2">
    <source>
        <dbReference type="EMBL" id="KAF9466302.1"/>
    </source>
</evidence>